<feature type="region of interest" description="Disordered" evidence="9">
    <location>
        <begin position="724"/>
        <end position="748"/>
    </location>
</feature>
<dbReference type="OrthoDB" id="294378at2759"/>
<evidence type="ECO:0000256" key="8">
    <source>
        <dbReference type="ARBA" id="ARBA00023273"/>
    </source>
</evidence>
<reference evidence="10" key="2">
    <citation type="submission" date="2025-09" db="UniProtKB">
        <authorList>
            <consortium name="Ensembl"/>
        </authorList>
    </citation>
    <scope>IDENTIFICATION</scope>
</reference>
<proteinExistence type="predicted"/>
<gene>
    <name evidence="10" type="primary">RSPH10B</name>
</gene>
<evidence type="ECO:0000256" key="1">
    <source>
        <dbReference type="ARBA" id="ARBA00004230"/>
    </source>
</evidence>
<keyword evidence="8" id="KW-0966">Cell projection</keyword>
<dbReference type="InterPro" id="IPR003409">
    <property type="entry name" value="MORN"/>
</dbReference>
<dbReference type="PANTHER" id="PTHR46613">
    <property type="entry name" value="RADIAL SPOKE HEAD 10 HOMOLOG B-RELATED"/>
    <property type="match status" value="1"/>
</dbReference>
<dbReference type="GeneID" id="101948712"/>
<keyword evidence="7" id="KW-0206">Cytoskeleton</keyword>
<comment type="subcellular location">
    <subcellularLocation>
        <location evidence="1">Cell projection</location>
        <location evidence="1">Cilium</location>
        <location evidence="1">Flagellum</location>
    </subcellularLocation>
    <subcellularLocation>
        <location evidence="2">Cytoplasm</location>
        <location evidence="2">Cytoskeleton</location>
        <location evidence="2">Cilium axoneme</location>
    </subcellularLocation>
</comment>
<feature type="compositionally biased region" description="Basic and acidic residues" evidence="9">
    <location>
        <begin position="891"/>
        <end position="911"/>
    </location>
</feature>
<dbReference type="GeneTree" id="ENSGT00940000159899"/>
<keyword evidence="6" id="KW-0969">Cilium</keyword>
<dbReference type="PANTHER" id="PTHR46613:SF1">
    <property type="entry name" value="RADIAL SPOKE HEAD 10 HOMOLOG B-RELATED"/>
    <property type="match status" value="1"/>
</dbReference>
<evidence type="ECO:0000313" key="10">
    <source>
        <dbReference type="Ensembl" id="ENSCPBP00000028250.1"/>
    </source>
</evidence>
<dbReference type="GO" id="GO:0097729">
    <property type="term" value="C:9+2 motile cilium"/>
    <property type="evidence" value="ECO:0007669"/>
    <property type="project" value="Ensembl"/>
</dbReference>
<keyword evidence="3" id="KW-0963">Cytoplasm</keyword>
<dbReference type="Pfam" id="PF02493">
    <property type="entry name" value="MORN"/>
    <property type="match status" value="10"/>
</dbReference>
<keyword evidence="4" id="KW-0677">Repeat</keyword>
<evidence type="ECO:0000256" key="4">
    <source>
        <dbReference type="ARBA" id="ARBA00022737"/>
    </source>
</evidence>
<protein>
    <submittedName>
        <fullName evidence="10">Uncharacterized protein</fullName>
    </submittedName>
</protein>
<evidence type="ECO:0000256" key="6">
    <source>
        <dbReference type="ARBA" id="ARBA00023069"/>
    </source>
</evidence>
<dbReference type="SUPFAM" id="SSF82185">
    <property type="entry name" value="Histone H3 K4-specific methyltransferase SET7/9 N-terminal domain"/>
    <property type="match status" value="2"/>
</dbReference>
<dbReference type="KEGG" id="cpic:101948712"/>
<sequence>MAKDKKKDGKKTEKLAPAPPLPPETSLEGISSVQLSCVQTSLNQAEEAQASPLESQEESKEMEEPLIQEAAQYYEEPILTQLIVENYEGEKVHGLYDGEGVAYFQGGNIYRGMFSEGLMHGHGIYTWADGVKYEGNFVKNVQMYNGSYTWPDGSMYEGEVKNGVRHGFGMYKCGTHPVSYIGQWCEGKRHGKGTIYYNREGTSWYEGDWVNNIKDGWGIRCYKSGNIYEGQWEKNVRHGEGRMRWLTTNQEYTGQWINGIQHGYGTHSWFLKRIPGSQYPLRNEYVGDFVNGDRHGHGRFFYASGAMYDGEWVCNKKHSIGRFVFKNGRIYEGEFINDQIAEYPAFQVDAMNMQDLSGIRTQSPFGTETIRIVDGPGNTSVLGSNIELDISSLLNLFPEKDRQEEMKQVEYAVLRHITELRRIYSFYSSLGCDQSLDNTFLMTKLQFWRFLKDCRFHHYNVTLADMDRILNEDKTTPEEVHSPYETLLLRTFLTCLIHLAVHIYHKEHKDKGPYLFKCFSKMMMKNIIPNACHIQGILFCEQQQTVCAINYIDKCWEIYRAYCRPSTIPPYEPTMKMRHFLWMLKDLNMLSKQLTATKIVEILVKDNPFVRDGDDSNLQHELVFLEFFEALLDCALLYVTNDMIKQQVDLVNQEGNGYRTEDYTEGARHILQHPEYSSFQSIHSRSMTSAEVSHEPSETNHYYITTRSSSKLAQSPDNRIKKPELKSKDSAVEYRTSRQTFKSTEKEREAIVEHASTIGFRAPKEGAGTVPNVTFSSNTVYQLSADDKDEMLVQSLMDLDAEQGQVLSNPMKEFADKLEKAKNEQKEKLSLWLNQMYIFFVNKFFPAYKHAQMVKENVEENRKRDAELALQLKIEEEAKLIAIRKAEEAKKQEEAAAEKAETDSGVVKEPEDSATQLPLPAKEEVVILPQPVISKVSAGVKKKKSKLG</sequence>
<keyword evidence="11" id="KW-1185">Reference proteome</keyword>
<feature type="compositionally biased region" description="Basic and acidic residues" evidence="9">
    <location>
        <begin position="1"/>
        <end position="14"/>
    </location>
</feature>
<dbReference type="AlphaFoldDB" id="A0A8C3I425"/>
<dbReference type="Proteomes" id="UP000694380">
    <property type="component" value="Unplaced"/>
</dbReference>
<dbReference type="SMART" id="SM00698">
    <property type="entry name" value="MORN"/>
    <property type="match status" value="10"/>
</dbReference>
<organism evidence="10 11">
    <name type="scientific">Chrysemys picta bellii</name>
    <name type="common">Western painted turtle</name>
    <name type="synonym">Emys bellii</name>
    <dbReference type="NCBI Taxonomy" id="8478"/>
    <lineage>
        <taxon>Eukaryota</taxon>
        <taxon>Metazoa</taxon>
        <taxon>Chordata</taxon>
        <taxon>Craniata</taxon>
        <taxon>Vertebrata</taxon>
        <taxon>Euteleostomi</taxon>
        <taxon>Archelosauria</taxon>
        <taxon>Testudinata</taxon>
        <taxon>Testudines</taxon>
        <taxon>Cryptodira</taxon>
        <taxon>Durocryptodira</taxon>
        <taxon>Testudinoidea</taxon>
        <taxon>Emydidae</taxon>
        <taxon>Chrysemys</taxon>
    </lineage>
</organism>
<evidence type="ECO:0000256" key="9">
    <source>
        <dbReference type="SAM" id="MobiDB-lite"/>
    </source>
</evidence>
<evidence type="ECO:0000256" key="5">
    <source>
        <dbReference type="ARBA" id="ARBA00022846"/>
    </source>
</evidence>
<accession>A0A8C3I425</accession>
<keyword evidence="5" id="KW-0282">Flagellum</keyword>
<feature type="compositionally biased region" description="Basic and acidic residues" evidence="9">
    <location>
        <begin position="724"/>
        <end position="736"/>
    </location>
</feature>
<feature type="region of interest" description="Disordered" evidence="9">
    <location>
        <begin position="1"/>
        <end position="63"/>
    </location>
</feature>
<feature type="compositionally biased region" description="Polar residues" evidence="9">
    <location>
        <begin position="28"/>
        <end position="46"/>
    </location>
</feature>
<evidence type="ECO:0000313" key="11">
    <source>
        <dbReference type="Proteomes" id="UP000694380"/>
    </source>
</evidence>
<dbReference type="Ensembl" id="ENSCPBT00000033276.1">
    <property type="protein sequence ID" value="ENSCPBP00000028250.1"/>
    <property type="gene ID" value="ENSCPBG00000019972.1"/>
</dbReference>
<reference evidence="10" key="1">
    <citation type="submission" date="2025-08" db="UniProtKB">
        <authorList>
            <consortium name="Ensembl"/>
        </authorList>
    </citation>
    <scope>IDENTIFICATION</scope>
</reference>
<evidence type="ECO:0000256" key="7">
    <source>
        <dbReference type="ARBA" id="ARBA00023212"/>
    </source>
</evidence>
<evidence type="ECO:0000256" key="3">
    <source>
        <dbReference type="ARBA" id="ARBA00022490"/>
    </source>
</evidence>
<dbReference type="Gene3D" id="2.20.110.10">
    <property type="entry name" value="Histone H3 K4-specific methyltransferase SET7/9 N-terminal domain"/>
    <property type="match status" value="4"/>
</dbReference>
<name>A0A8C3I425_CHRPI</name>
<feature type="region of interest" description="Disordered" evidence="9">
    <location>
        <begin position="891"/>
        <end position="916"/>
    </location>
</feature>
<dbReference type="GO" id="GO:0005930">
    <property type="term" value="C:axoneme"/>
    <property type="evidence" value="ECO:0007669"/>
    <property type="project" value="UniProtKB-SubCell"/>
</dbReference>
<evidence type="ECO:0000256" key="2">
    <source>
        <dbReference type="ARBA" id="ARBA00004430"/>
    </source>
</evidence>